<evidence type="ECO:0000313" key="7">
    <source>
        <dbReference type="Proteomes" id="UP000509579"/>
    </source>
</evidence>
<dbReference type="InterPro" id="IPR036390">
    <property type="entry name" value="WH_DNA-bd_sf"/>
</dbReference>
<evidence type="ECO:0000256" key="2">
    <source>
        <dbReference type="ARBA" id="ARBA00023015"/>
    </source>
</evidence>
<protein>
    <submittedName>
        <fullName evidence="6">LysR family transcriptional regulator</fullName>
    </submittedName>
</protein>
<dbReference type="Gene3D" id="3.40.190.10">
    <property type="entry name" value="Periplasmic binding protein-like II"/>
    <property type="match status" value="2"/>
</dbReference>
<dbReference type="KEGG" id="aant:HUK68_04100"/>
<proteinExistence type="inferred from homology"/>
<dbReference type="GO" id="GO:0032993">
    <property type="term" value="C:protein-DNA complex"/>
    <property type="evidence" value="ECO:0007669"/>
    <property type="project" value="TreeGrafter"/>
</dbReference>
<accession>A0A6N1WZM2</accession>
<evidence type="ECO:0000256" key="3">
    <source>
        <dbReference type="ARBA" id="ARBA00023125"/>
    </source>
</evidence>
<dbReference type="InterPro" id="IPR000847">
    <property type="entry name" value="LysR_HTH_N"/>
</dbReference>
<dbReference type="Gene3D" id="1.10.10.10">
    <property type="entry name" value="Winged helix-like DNA-binding domain superfamily/Winged helix DNA-binding domain"/>
    <property type="match status" value="1"/>
</dbReference>
<keyword evidence="4" id="KW-0804">Transcription</keyword>
<dbReference type="PRINTS" id="PR00039">
    <property type="entry name" value="HTHLYSR"/>
</dbReference>
<dbReference type="EMBL" id="CP054840">
    <property type="protein sequence ID" value="QKV52148.1"/>
    <property type="molecule type" value="Genomic_DNA"/>
</dbReference>
<feature type="domain" description="HTH lysR-type" evidence="5">
    <location>
        <begin position="2"/>
        <end position="59"/>
    </location>
</feature>
<keyword evidence="7" id="KW-1185">Reference proteome</keyword>
<keyword evidence="3" id="KW-0238">DNA-binding</keyword>
<dbReference type="PANTHER" id="PTHR30346:SF0">
    <property type="entry name" value="HCA OPERON TRANSCRIPTIONAL ACTIVATOR HCAR"/>
    <property type="match status" value="1"/>
</dbReference>
<dbReference type="Pfam" id="PF03466">
    <property type="entry name" value="LysR_substrate"/>
    <property type="match status" value="1"/>
</dbReference>
<dbReference type="RefSeq" id="WP_175503049.1">
    <property type="nucleotide sequence ID" value="NZ_CP054840.1"/>
</dbReference>
<dbReference type="SUPFAM" id="SSF46785">
    <property type="entry name" value="Winged helix' DNA-binding domain"/>
    <property type="match status" value="1"/>
</dbReference>
<reference evidence="6 7" key="1">
    <citation type="submission" date="2020-06" db="EMBL/GenBank/DDBJ databases">
        <title>Acidovorax antarctica sp. nov., isolated from Corinth ice sheet soil, Antarctic Fields Peninsula.</title>
        <authorList>
            <person name="Xu Q."/>
            <person name="Peng F."/>
        </authorList>
    </citation>
    <scope>NUCLEOTIDE SEQUENCE [LARGE SCALE GENOMIC DNA]</scope>
    <source>
        <strain evidence="6 7">16-35-5</strain>
    </source>
</reference>
<evidence type="ECO:0000256" key="4">
    <source>
        <dbReference type="ARBA" id="ARBA00023163"/>
    </source>
</evidence>
<dbReference type="InterPro" id="IPR036388">
    <property type="entry name" value="WH-like_DNA-bd_sf"/>
</dbReference>
<dbReference type="InterPro" id="IPR005119">
    <property type="entry name" value="LysR_subst-bd"/>
</dbReference>
<dbReference type="GO" id="GO:0003677">
    <property type="term" value="F:DNA binding"/>
    <property type="evidence" value="ECO:0007669"/>
    <property type="project" value="UniProtKB-KW"/>
</dbReference>
<name>A0A6N1WZM2_9BURK</name>
<keyword evidence="2" id="KW-0805">Transcription regulation</keyword>
<gene>
    <name evidence="6" type="ORF">HUK68_04100</name>
</gene>
<evidence type="ECO:0000313" key="6">
    <source>
        <dbReference type="EMBL" id="QKV52148.1"/>
    </source>
</evidence>
<comment type="similarity">
    <text evidence="1">Belongs to the LysR transcriptional regulatory family.</text>
</comment>
<evidence type="ECO:0000259" key="5">
    <source>
        <dbReference type="PROSITE" id="PS50931"/>
    </source>
</evidence>
<sequence length="307" mass="33418">MFQLTQLRCFVAVASELHFGRAAALLNMTQPPLTRQIQLLEHEVGVQLLERSGGAVRLTVAGRIFLREAEDILRRSQAASIAARRAMQAEAGSVTLGFIPAASFTILPQLLAFIRTRLPDVHLVLREMQTVDQIEALGADRIDLGIVRPFAPRSFSGAAPLLREPFMLALPAQHPLAAEGEVPLSALQGQPFIEFCPSESRYLYEIVAGQLRAHGVAPETVQTLSHTHSILALVDANVGVALVPRSAMKLRYANVCFKPLAGVTGLDVELHLAWRRESRHGVANTLREALQAAFPAACDPHQRAGET</sequence>
<dbReference type="FunFam" id="1.10.10.10:FF:000001">
    <property type="entry name" value="LysR family transcriptional regulator"/>
    <property type="match status" value="1"/>
</dbReference>
<organism evidence="6 7">
    <name type="scientific">Comamonas antarctica</name>
    <dbReference type="NCBI Taxonomy" id="2743470"/>
    <lineage>
        <taxon>Bacteria</taxon>
        <taxon>Pseudomonadati</taxon>
        <taxon>Pseudomonadota</taxon>
        <taxon>Betaproteobacteria</taxon>
        <taxon>Burkholderiales</taxon>
        <taxon>Comamonadaceae</taxon>
        <taxon>Comamonas</taxon>
    </lineage>
</organism>
<dbReference type="PANTHER" id="PTHR30346">
    <property type="entry name" value="TRANSCRIPTIONAL DUAL REGULATOR HCAR-RELATED"/>
    <property type="match status" value="1"/>
</dbReference>
<dbReference type="Proteomes" id="UP000509579">
    <property type="component" value="Chromosome"/>
</dbReference>
<dbReference type="AlphaFoldDB" id="A0A6N1WZM2"/>
<dbReference type="Pfam" id="PF00126">
    <property type="entry name" value="HTH_1"/>
    <property type="match status" value="1"/>
</dbReference>
<dbReference type="PROSITE" id="PS50931">
    <property type="entry name" value="HTH_LYSR"/>
    <property type="match status" value="1"/>
</dbReference>
<evidence type="ECO:0000256" key="1">
    <source>
        <dbReference type="ARBA" id="ARBA00009437"/>
    </source>
</evidence>
<dbReference type="GO" id="GO:0003700">
    <property type="term" value="F:DNA-binding transcription factor activity"/>
    <property type="evidence" value="ECO:0007669"/>
    <property type="project" value="InterPro"/>
</dbReference>
<dbReference type="SUPFAM" id="SSF53850">
    <property type="entry name" value="Periplasmic binding protein-like II"/>
    <property type="match status" value="1"/>
</dbReference>